<keyword evidence="1" id="KW-0812">Transmembrane</keyword>
<dbReference type="AlphaFoldDB" id="A0ABD2P9X0"/>
<protein>
    <submittedName>
        <fullName evidence="3">Uncharacterized protein</fullName>
    </submittedName>
</protein>
<name>A0ABD2P9X0_9CUCU</name>
<keyword evidence="1" id="KW-0472">Membrane</keyword>
<keyword evidence="1" id="KW-1133">Transmembrane helix</keyword>
<feature type="transmembrane region" description="Helical" evidence="1">
    <location>
        <begin position="94"/>
        <end position="116"/>
    </location>
</feature>
<dbReference type="EMBL" id="JABFTP020000185">
    <property type="protein sequence ID" value="KAL3287794.1"/>
    <property type="molecule type" value="Genomic_DNA"/>
</dbReference>
<gene>
    <name evidence="3" type="ORF">HHI36_002257</name>
</gene>
<feature type="signal peptide" evidence="2">
    <location>
        <begin position="1"/>
        <end position="19"/>
    </location>
</feature>
<organism evidence="3 4">
    <name type="scientific">Cryptolaemus montrouzieri</name>
    <dbReference type="NCBI Taxonomy" id="559131"/>
    <lineage>
        <taxon>Eukaryota</taxon>
        <taxon>Metazoa</taxon>
        <taxon>Ecdysozoa</taxon>
        <taxon>Arthropoda</taxon>
        <taxon>Hexapoda</taxon>
        <taxon>Insecta</taxon>
        <taxon>Pterygota</taxon>
        <taxon>Neoptera</taxon>
        <taxon>Endopterygota</taxon>
        <taxon>Coleoptera</taxon>
        <taxon>Polyphaga</taxon>
        <taxon>Cucujiformia</taxon>
        <taxon>Coccinelloidea</taxon>
        <taxon>Coccinellidae</taxon>
        <taxon>Scymninae</taxon>
        <taxon>Scymnini</taxon>
        <taxon>Cryptolaemus</taxon>
    </lineage>
</organism>
<proteinExistence type="predicted"/>
<accession>A0ABD2P9X0</accession>
<feature type="chain" id="PRO_5044884649" evidence="2">
    <location>
        <begin position="20"/>
        <end position="226"/>
    </location>
</feature>
<keyword evidence="4" id="KW-1185">Reference proteome</keyword>
<keyword evidence="2" id="KW-0732">Signal</keyword>
<sequence length="226" mass="25902">MKTILFFIILILLIQFCLSVTANTKALEEISSRVKFYDLIKRKMKNIVYQVASRAIRSPNYNVIKSIRSKLRSLSIWMAGEEKQATFIARQIKIAMPLIMVKLGIIVTILVFLTIFSLKTIGLLLILFMFGASNLVAKFALWKDHSSQNQRRPSVHFHIHQSKNGGYSVAGPSIPWEKSSSENFSNNMFETDEGIKEKLDLLKKLQYGLYNPYSIETSADSNFKRR</sequence>
<evidence type="ECO:0000256" key="2">
    <source>
        <dbReference type="SAM" id="SignalP"/>
    </source>
</evidence>
<comment type="caution">
    <text evidence="3">The sequence shown here is derived from an EMBL/GenBank/DDBJ whole genome shotgun (WGS) entry which is preliminary data.</text>
</comment>
<evidence type="ECO:0000313" key="3">
    <source>
        <dbReference type="EMBL" id="KAL3287794.1"/>
    </source>
</evidence>
<evidence type="ECO:0000313" key="4">
    <source>
        <dbReference type="Proteomes" id="UP001516400"/>
    </source>
</evidence>
<reference evidence="3 4" key="1">
    <citation type="journal article" date="2021" name="BMC Biol.">
        <title>Horizontally acquired antibacterial genes associated with adaptive radiation of ladybird beetles.</title>
        <authorList>
            <person name="Li H.S."/>
            <person name="Tang X.F."/>
            <person name="Huang Y.H."/>
            <person name="Xu Z.Y."/>
            <person name="Chen M.L."/>
            <person name="Du X.Y."/>
            <person name="Qiu B.Y."/>
            <person name="Chen P.T."/>
            <person name="Zhang W."/>
            <person name="Slipinski A."/>
            <person name="Escalona H.E."/>
            <person name="Waterhouse R.M."/>
            <person name="Zwick A."/>
            <person name="Pang H."/>
        </authorList>
    </citation>
    <scope>NUCLEOTIDE SEQUENCE [LARGE SCALE GENOMIC DNA]</scope>
    <source>
        <strain evidence="3">SYSU2018</strain>
    </source>
</reference>
<feature type="transmembrane region" description="Helical" evidence="1">
    <location>
        <begin position="123"/>
        <end position="142"/>
    </location>
</feature>
<evidence type="ECO:0000256" key="1">
    <source>
        <dbReference type="SAM" id="Phobius"/>
    </source>
</evidence>
<dbReference type="Proteomes" id="UP001516400">
    <property type="component" value="Unassembled WGS sequence"/>
</dbReference>